<accession>D6MLW2</accession>
<organism evidence="3">
    <name type="scientific">uncultured bacterium AOCefta2</name>
    <dbReference type="NCBI Taxonomy" id="654977"/>
    <lineage>
        <taxon>Bacteria</taxon>
        <taxon>environmental samples</taxon>
    </lineage>
</organism>
<name>D6MLW2_9BACT</name>
<feature type="compositionally biased region" description="Gly residues" evidence="1">
    <location>
        <begin position="388"/>
        <end position="402"/>
    </location>
</feature>
<gene>
    <name evidence="3" type="ORF">WISOIL_0013</name>
</gene>
<sequence>MRILVTGFLLIALANAQAEQPVRLNYQAKLNTSAGAPLTGVHTIYFGIYQGGTAPVADSGTKVYSETAMVNLDDGILSYPIGSGPPTAGFLDGRLFAYSGDIFVQVAVDNISNVVLPRSRLERAPLAVRALDAPASLFGVFGGSGIDGDRTVAGTENAGALRLEYRNLTINSGTTLTTNLGSAYIGVAGVCNIAGVFTVDGKGNAGSGGAAGGPGSLGRDCTGQLLGPVRVPVCVAGAAGGGGGTSSYSGGSGGGGEGVGGAGLINTTGGNATTFAPLSLLAGGVFSGTGRTLTSDFAPLIYYRGAGGGGGAAEIGFLGGNGGSGGGVIYIECNELQFTGKLTANGLPGETGFGPGDTGGGGGGGGGVILVRARKITNNSGTVTTDGASGGPSTGSGKVGGHGAPGFWDIVEVH</sequence>
<keyword evidence="2" id="KW-0732">Signal</keyword>
<dbReference type="AlphaFoldDB" id="D6MLW2"/>
<feature type="signal peptide" evidence="2">
    <location>
        <begin position="1"/>
        <end position="18"/>
    </location>
</feature>
<evidence type="ECO:0000256" key="2">
    <source>
        <dbReference type="SAM" id="SignalP"/>
    </source>
</evidence>
<feature type="region of interest" description="Disordered" evidence="1">
    <location>
        <begin position="380"/>
        <end position="402"/>
    </location>
</feature>
<evidence type="ECO:0000256" key="1">
    <source>
        <dbReference type="SAM" id="MobiDB-lite"/>
    </source>
</evidence>
<proteinExistence type="predicted"/>
<evidence type="ECO:0000313" key="3">
    <source>
        <dbReference type="EMBL" id="ACS83702.1"/>
    </source>
</evidence>
<dbReference type="EMBL" id="GQ244490">
    <property type="protein sequence ID" value="ACS83702.1"/>
    <property type="molecule type" value="Genomic_DNA"/>
</dbReference>
<feature type="chain" id="PRO_5003086915" evidence="2">
    <location>
        <begin position="19"/>
        <end position="414"/>
    </location>
</feature>
<reference evidence="3" key="1">
    <citation type="journal article" date="2010" name="Appl. Environ. Microbiol.">
        <title>Metagenomics Reveals Antibiotic Resistance Genes Encoding Predicted Bifunctional Proteins in Apple Orchard Soil.</title>
        <authorList>
            <person name="Donato J.J."/>
            <person name="Moe L.A."/>
            <person name="Converse B.J."/>
            <person name="Smart K.D."/>
            <person name="Berklein F.C."/>
            <person name="McManus P.S."/>
            <person name="Handelsman J."/>
        </authorList>
    </citation>
    <scope>NUCLEOTIDE SEQUENCE</scope>
</reference>
<protein>
    <submittedName>
        <fullName evidence="3">Uncharacterized protein</fullName>
    </submittedName>
</protein>